<evidence type="ECO:0000256" key="2">
    <source>
        <dbReference type="SAM" id="Phobius"/>
    </source>
</evidence>
<dbReference type="RefSeq" id="WP_006983092.1">
    <property type="nucleotide sequence ID" value="NZ_ABVL01000029.1"/>
</dbReference>
<sequence>MADDSSRYERKDFSPKAVGLSGLGLIVVCVISAVLIRHFEKDLNQFFAYQGRATWTSSPTMQPPEPRLQTNSAREFAEMRAQEEAELHSYGWVDRQYGVIHIPIDAAIKIALERGLPVRKSTPTAAATPVPAPATPTPAPKSAQ</sequence>
<gene>
    <name evidence="3" type="ORF">CfE428DRAFT_5771</name>
</gene>
<keyword evidence="2" id="KW-0472">Membrane</keyword>
<feature type="region of interest" description="Disordered" evidence="1">
    <location>
        <begin position="121"/>
        <end position="144"/>
    </location>
</feature>
<comment type="caution">
    <text evidence="3">The sequence shown here is derived from an EMBL/GenBank/DDBJ whole genome shotgun (WGS) entry which is preliminary data.</text>
</comment>
<protein>
    <submittedName>
        <fullName evidence="3">Uncharacterized protein</fullName>
    </submittedName>
</protein>
<evidence type="ECO:0000313" key="3">
    <source>
        <dbReference type="EMBL" id="EDY16658.1"/>
    </source>
</evidence>
<evidence type="ECO:0000313" key="4">
    <source>
        <dbReference type="Proteomes" id="UP000005824"/>
    </source>
</evidence>
<organism evidence="3 4">
    <name type="scientific">Chthoniobacter flavus Ellin428</name>
    <dbReference type="NCBI Taxonomy" id="497964"/>
    <lineage>
        <taxon>Bacteria</taxon>
        <taxon>Pseudomonadati</taxon>
        <taxon>Verrucomicrobiota</taxon>
        <taxon>Spartobacteria</taxon>
        <taxon>Chthoniobacterales</taxon>
        <taxon>Chthoniobacteraceae</taxon>
        <taxon>Chthoniobacter</taxon>
    </lineage>
</organism>
<dbReference type="AlphaFoldDB" id="B4DA31"/>
<dbReference type="EMBL" id="ABVL01000029">
    <property type="protein sequence ID" value="EDY16658.1"/>
    <property type="molecule type" value="Genomic_DNA"/>
</dbReference>
<evidence type="ECO:0000256" key="1">
    <source>
        <dbReference type="SAM" id="MobiDB-lite"/>
    </source>
</evidence>
<feature type="transmembrane region" description="Helical" evidence="2">
    <location>
        <begin position="17"/>
        <end position="36"/>
    </location>
</feature>
<accession>B4DA31</accession>
<name>B4DA31_9BACT</name>
<dbReference type="STRING" id="497964.CfE428DRAFT_5771"/>
<keyword evidence="2" id="KW-1133">Transmembrane helix</keyword>
<proteinExistence type="predicted"/>
<keyword evidence="2" id="KW-0812">Transmembrane</keyword>
<feature type="compositionally biased region" description="Pro residues" evidence="1">
    <location>
        <begin position="130"/>
        <end position="144"/>
    </location>
</feature>
<reference evidence="3 4" key="1">
    <citation type="journal article" date="2011" name="J. Bacteriol.">
        <title>Genome sequence of Chthoniobacter flavus Ellin428, an aerobic heterotrophic soil bacterium.</title>
        <authorList>
            <person name="Kant R."/>
            <person name="van Passel M.W."/>
            <person name="Palva A."/>
            <person name="Lucas S."/>
            <person name="Lapidus A."/>
            <person name="Glavina Del Rio T."/>
            <person name="Dalin E."/>
            <person name="Tice H."/>
            <person name="Bruce D."/>
            <person name="Goodwin L."/>
            <person name="Pitluck S."/>
            <person name="Larimer F.W."/>
            <person name="Land M.L."/>
            <person name="Hauser L."/>
            <person name="Sangwan P."/>
            <person name="de Vos W.M."/>
            <person name="Janssen P.H."/>
            <person name="Smidt H."/>
        </authorList>
    </citation>
    <scope>NUCLEOTIDE SEQUENCE [LARGE SCALE GENOMIC DNA]</scope>
    <source>
        <strain evidence="3 4">Ellin428</strain>
    </source>
</reference>
<dbReference type="InParanoid" id="B4DA31"/>
<dbReference type="Proteomes" id="UP000005824">
    <property type="component" value="Unassembled WGS sequence"/>
</dbReference>
<keyword evidence="4" id="KW-1185">Reference proteome</keyword>